<dbReference type="OrthoDB" id="9806718at2"/>
<keyword evidence="5" id="KW-1185">Reference proteome</keyword>
<feature type="transmembrane region" description="Helical" evidence="2">
    <location>
        <begin position="62"/>
        <end position="83"/>
    </location>
</feature>
<evidence type="ECO:0000256" key="1">
    <source>
        <dbReference type="ARBA" id="ARBA00007362"/>
    </source>
</evidence>
<feature type="domain" description="EamA" evidence="3">
    <location>
        <begin position="4"/>
        <end position="137"/>
    </location>
</feature>
<feature type="transmembrane region" description="Helical" evidence="2">
    <location>
        <begin position="95"/>
        <end position="114"/>
    </location>
</feature>
<dbReference type="EMBL" id="FNBU01000001">
    <property type="protein sequence ID" value="SDF01084.1"/>
    <property type="molecule type" value="Genomic_DNA"/>
</dbReference>
<dbReference type="Proteomes" id="UP000243333">
    <property type="component" value="Unassembled WGS sequence"/>
</dbReference>
<dbReference type="Gene3D" id="1.10.3730.20">
    <property type="match status" value="1"/>
</dbReference>
<feature type="transmembrane region" description="Helical" evidence="2">
    <location>
        <begin position="30"/>
        <end position="50"/>
    </location>
</feature>
<reference evidence="5" key="1">
    <citation type="submission" date="2016-10" db="EMBL/GenBank/DDBJ databases">
        <authorList>
            <person name="Varghese N."/>
            <person name="Submissions S."/>
        </authorList>
    </citation>
    <scope>NUCLEOTIDE SEQUENCE [LARGE SCALE GENOMIC DNA]</scope>
    <source>
        <strain evidence="5">DSM 23256</strain>
    </source>
</reference>
<dbReference type="Pfam" id="PF00892">
    <property type="entry name" value="EamA"/>
    <property type="match status" value="1"/>
</dbReference>
<organism evidence="4 5">
    <name type="scientific">Sporolituus thermophilus DSM 23256</name>
    <dbReference type="NCBI Taxonomy" id="1123285"/>
    <lineage>
        <taxon>Bacteria</taxon>
        <taxon>Bacillati</taxon>
        <taxon>Bacillota</taxon>
        <taxon>Negativicutes</taxon>
        <taxon>Selenomonadales</taxon>
        <taxon>Sporomusaceae</taxon>
        <taxon>Sporolituus</taxon>
    </lineage>
</organism>
<evidence type="ECO:0000259" key="3">
    <source>
        <dbReference type="Pfam" id="PF00892"/>
    </source>
</evidence>
<dbReference type="STRING" id="1123285.SAMN05660235_00122"/>
<dbReference type="InterPro" id="IPR000620">
    <property type="entry name" value="EamA_dom"/>
</dbReference>
<gene>
    <name evidence="4" type="ORF">SAMN05660235_00122</name>
</gene>
<name>A0A1G7HLD9_9FIRM</name>
<dbReference type="GO" id="GO:0016020">
    <property type="term" value="C:membrane"/>
    <property type="evidence" value="ECO:0007669"/>
    <property type="project" value="InterPro"/>
</dbReference>
<accession>A0A1G7HLD9</accession>
<dbReference type="InterPro" id="IPR037185">
    <property type="entry name" value="EmrE-like"/>
</dbReference>
<evidence type="ECO:0000313" key="4">
    <source>
        <dbReference type="EMBL" id="SDF01084.1"/>
    </source>
</evidence>
<dbReference type="AlphaFoldDB" id="A0A1G7HLD9"/>
<keyword evidence="2" id="KW-1133">Transmembrane helix</keyword>
<sequence length="139" mass="15177">MVFVYAFFGILCLGLAPLFGKMALNSVSPITAFALRTVIAAVLVMAWLIGSRSYQEVFHVPPMFWLFIFSEAVLAALLGDLAYFAALKSGNVNEVVLIMSCAPLITLLFSHFFLGENISARQFIGASLVTLGMVFVSWD</sequence>
<proteinExistence type="inferred from homology"/>
<dbReference type="RefSeq" id="WP_093687102.1">
    <property type="nucleotide sequence ID" value="NZ_FNBU01000001.1"/>
</dbReference>
<evidence type="ECO:0000256" key="2">
    <source>
        <dbReference type="SAM" id="Phobius"/>
    </source>
</evidence>
<keyword evidence="2" id="KW-0472">Membrane</keyword>
<protein>
    <submittedName>
        <fullName evidence="4">Transporter family protein</fullName>
    </submittedName>
</protein>
<dbReference type="SUPFAM" id="SSF103481">
    <property type="entry name" value="Multidrug resistance efflux transporter EmrE"/>
    <property type="match status" value="1"/>
</dbReference>
<evidence type="ECO:0000313" key="5">
    <source>
        <dbReference type="Proteomes" id="UP000243333"/>
    </source>
</evidence>
<keyword evidence="2" id="KW-0812">Transmembrane</keyword>
<comment type="similarity">
    <text evidence="1">Belongs to the EamA transporter family.</text>
</comment>